<feature type="compositionally biased region" description="Low complexity" evidence="1">
    <location>
        <begin position="415"/>
        <end position="425"/>
    </location>
</feature>
<feature type="compositionally biased region" description="Acidic residues" evidence="1">
    <location>
        <begin position="347"/>
        <end position="359"/>
    </location>
</feature>
<feature type="compositionally biased region" description="Low complexity" evidence="1">
    <location>
        <begin position="465"/>
        <end position="480"/>
    </location>
</feature>
<dbReference type="Proteomes" id="UP000674318">
    <property type="component" value="Chromosome 1"/>
</dbReference>
<evidence type="ECO:0000313" key="3">
    <source>
        <dbReference type="Proteomes" id="UP000674318"/>
    </source>
</evidence>
<dbReference type="RefSeq" id="XP_067759981.1">
    <property type="nucleotide sequence ID" value="XM_067903722.1"/>
</dbReference>
<sequence length="614" mass="65910">MYQHSLQSSRHHRSQLDDSPSEHYNVVGGVAPPRTTSFLPLRRYGRARDISAALTAPVVEYQQPQWTMLHPPSHAMRQLFSSLHPVISLPSTEASSRREYDVVSRQARGQRAVGVAATAAGRQLPGSSPPPRPTTSAQPPHRSRDIAEVRPGCTTPTERVRYRVRVTRKLIDLYDEVSELYHCRENMSHQLTQAMRTDPRHCKEQHGEVQLAPKPAAHQQLALEAVGDALCVLHDAVRELVAAYLTSEEKRHLGIDTHVFQTKRQKANTYQYVPQPQQPPGGAARGAGGKTFPAAAAPSASLQHSEVCEDQERGANSATEDGARHRPVAPALSVKMPSTLESLSHQEEEEEEEEGEEGEQTPHYGARPSDTRDSAGNPSVPALSGDLNAAGVPLSVSPITSSRQAVVELSPVMTSPPSATAPLPSRNTASAATEFDAVSGVVTHQQPVEASQNKDAERAQETPERVSVAAASASTRDSTSPTGTAAGSPVHPQTGPQPPSATRRLVKMPVRGPDGQILITKIPPTMPTETKWMKVPVGTPAVISTNLKPPPSLQPTSSAPPSRLPSRNSSFANRAPAAGVAEASAPPPPPPPRTLRAEFKRFLVDSDSDSDMAT</sequence>
<accession>A0A836LML0</accession>
<dbReference type="AlphaFoldDB" id="A0A836LML0"/>
<proteinExistence type="predicted"/>
<feature type="region of interest" description="Disordered" evidence="1">
    <location>
        <begin position="543"/>
        <end position="596"/>
    </location>
</feature>
<gene>
    <name evidence="2" type="ORF">JKF63_07791</name>
</gene>
<dbReference type="GeneID" id="94293799"/>
<organism evidence="2 3">
    <name type="scientific">Porcisia hertigi</name>
    <dbReference type="NCBI Taxonomy" id="2761500"/>
    <lineage>
        <taxon>Eukaryota</taxon>
        <taxon>Discoba</taxon>
        <taxon>Euglenozoa</taxon>
        <taxon>Kinetoplastea</taxon>
        <taxon>Metakinetoplastina</taxon>
        <taxon>Trypanosomatida</taxon>
        <taxon>Trypanosomatidae</taxon>
        <taxon>Leishmaniinae</taxon>
        <taxon>Porcisia</taxon>
    </lineage>
</organism>
<feature type="region of interest" description="Disordered" evidence="1">
    <location>
        <begin position="269"/>
        <end position="394"/>
    </location>
</feature>
<evidence type="ECO:0000256" key="1">
    <source>
        <dbReference type="SAM" id="MobiDB-lite"/>
    </source>
</evidence>
<feature type="region of interest" description="Disordered" evidence="1">
    <location>
        <begin position="109"/>
        <end position="154"/>
    </location>
</feature>
<protein>
    <submittedName>
        <fullName evidence="2">Uncharacterized protein</fullName>
    </submittedName>
</protein>
<dbReference type="OrthoDB" id="273915at2759"/>
<feature type="region of interest" description="Disordered" evidence="1">
    <location>
        <begin position="1"/>
        <end position="29"/>
    </location>
</feature>
<feature type="compositionally biased region" description="Basic and acidic residues" evidence="1">
    <location>
        <begin position="452"/>
        <end position="464"/>
    </location>
</feature>
<dbReference type="KEGG" id="phet:94293799"/>
<feature type="compositionally biased region" description="Low complexity" evidence="1">
    <location>
        <begin position="575"/>
        <end position="584"/>
    </location>
</feature>
<feature type="compositionally biased region" description="Low complexity" evidence="1">
    <location>
        <begin position="109"/>
        <end position="126"/>
    </location>
</feature>
<feature type="compositionally biased region" description="Polar residues" evidence="1">
    <location>
        <begin position="442"/>
        <end position="451"/>
    </location>
</feature>
<feature type="region of interest" description="Disordered" evidence="1">
    <location>
        <begin position="410"/>
        <end position="503"/>
    </location>
</feature>
<name>A0A836LML0_9TRYP</name>
<comment type="caution">
    <text evidence="2">The sequence shown here is derived from an EMBL/GenBank/DDBJ whole genome shotgun (WGS) entry which is preliminary data.</text>
</comment>
<keyword evidence="3" id="KW-1185">Reference proteome</keyword>
<reference evidence="2 3" key="1">
    <citation type="submission" date="2021-02" db="EMBL/GenBank/DDBJ databases">
        <title>Porcisia hertigi Genome sequencing and assembly.</title>
        <authorList>
            <person name="Almutairi H."/>
            <person name="Gatherer D."/>
        </authorList>
    </citation>
    <scope>NUCLEOTIDE SEQUENCE [LARGE SCALE GENOMIC DNA]</scope>
    <source>
        <strain evidence="2 3">C119</strain>
    </source>
</reference>
<feature type="compositionally biased region" description="Polar residues" evidence="1">
    <location>
        <begin position="554"/>
        <end position="572"/>
    </location>
</feature>
<evidence type="ECO:0000313" key="2">
    <source>
        <dbReference type="EMBL" id="KAG5512269.1"/>
    </source>
</evidence>
<dbReference type="EMBL" id="JAFJZO010000001">
    <property type="protein sequence ID" value="KAG5512269.1"/>
    <property type="molecule type" value="Genomic_DNA"/>
</dbReference>